<feature type="transmembrane region" description="Helical" evidence="1">
    <location>
        <begin position="76"/>
        <end position="95"/>
    </location>
</feature>
<dbReference type="Proteomes" id="UP001325680">
    <property type="component" value="Chromosome"/>
</dbReference>
<feature type="transmembrane region" description="Helical" evidence="1">
    <location>
        <begin position="7"/>
        <end position="26"/>
    </location>
</feature>
<dbReference type="EMBL" id="CP139960">
    <property type="protein sequence ID" value="WQD38828.1"/>
    <property type="molecule type" value="Genomic_DNA"/>
</dbReference>
<dbReference type="EC" id="3.4.-.-" evidence="3"/>
<feature type="domain" description="CAAX prenyl protease 2/Lysostaphin resistance protein A-like" evidence="2">
    <location>
        <begin position="49"/>
        <end position="137"/>
    </location>
</feature>
<dbReference type="GO" id="GO:0016787">
    <property type="term" value="F:hydrolase activity"/>
    <property type="evidence" value="ECO:0007669"/>
    <property type="project" value="UniProtKB-KW"/>
</dbReference>
<dbReference type="Pfam" id="PF02517">
    <property type="entry name" value="Rce1-like"/>
    <property type="match status" value="1"/>
</dbReference>
<name>A0ABZ0W6C2_9BACT</name>
<gene>
    <name evidence="3" type="ORF">U0035_01550</name>
</gene>
<dbReference type="RefSeq" id="WP_211316538.1">
    <property type="nucleotide sequence ID" value="NZ_CP139960.1"/>
</dbReference>
<keyword evidence="3" id="KW-0378">Hydrolase</keyword>
<evidence type="ECO:0000256" key="1">
    <source>
        <dbReference type="SAM" id="Phobius"/>
    </source>
</evidence>
<reference evidence="3 4" key="1">
    <citation type="submission" date="2023-12" db="EMBL/GenBank/DDBJ databases">
        <title>Genome sequencing and assembly of bacterial species from a model synthetic community.</title>
        <authorList>
            <person name="Hogle S.L."/>
        </authorList>
    </citation>
    <scope>NUCLEOTIDE SEQUENCE [LARGE SCALE GENOMIC DNA]</scope>
    <source>
        <strain evidence="3 4">HAMBI_3031</strain>
    </source>
</reference>
<organism evidence="3 4">
    <name type="scientific">Niabella yanshanensis</name>
    <dbReference type="NCBI Taxonomy" id="577386"/>
    <lineage>
        <taxon>Bacteria</taxon>
        <taxon>Pseudomonadati</taxon>
        <taxon>Bacteroidota</taxon>
        <taxon>Chitinophagia</taxon>
        <taxon>Chitinophagales</taxon>
        <taxon>Chitinophagaceae</taxon>
        <taxon>Niabella</taxon>
    </lineage>
</organism>
<accession>A0ABZ0W6C2</accession>
<feature type="transmembrane region" description="Helical" evidence="1">
    <location>
        <begin position="125"/>
        <end position="144"/>
    </location>
</feature>
<feature type="transmembrane region" description="Helical" evidence="1">
    <location>
        <begin position="164"/>
        <end position="189"/>
    </location>
</feature>
<dbReference type="PANTHER" id="PTHR39430">
    <property type="entry name" value="MEMBRANE-ASSOCIATED PROTEASE-RELATED"/>
    <property type="match status" value="1"/>
</dbReference>
<keyword evidence="1" id="KW-0472">Membrane</keyword>
<evidence type="ECO:0000259" key="2">
    <source>
        <dbReference type="Pfam" id="PF02517"/>
    </source>
</evidence>
<dbReference type="PANTHER" id="PTHR39430:SF1">
    <property type="entry name" value="PROTEASE"/>
    <property type="match status" value="1"/>
</dbReference>
<keyword evidence="1" id="KW-0812">Transmembrane</keyword>
<evidence type="ECO:0000313" key="4">
    <source>
        <dbReference type="Proteomes" id="UP001325680"/>
    </source>
</evidence>
<dbReference type="InterPro" id="IPR003675">
    <property type="entry name" value="Rce1/LyrA-like_dom"/>
</dbReference>
<keyword evidence="4" id="KW-1185">Reference proteome</keyword>
<sequence length="199" mass="22792">MKQLGWAVLLSIGCCFVYHILRTLFIDNSWYYNRSYTFKGFLFNSWWVLKSVLFEELIFRGALLFIAIRKLGVQKACLLSAVAFGIYHWFSYNAFSNPDQMAIIFLMTGIFGYVIALAFAKTGSLYLPIGLHLGWNLANIILFSNGPLGHQILVRVNDLQLQGLPSLAVFLFQTLALPALSMVYLRFFVKKTKDIRVRK</sequence>
<keyword evidence="1" id="KW-1133">Transmembrane helix</keyword>
<proteinExistence type="predicted"/>
<evidence type="ECO:0000313" key="3">
    <source>
        <dbReference type="EMBL" id="WQD38828.1"/>
    </source>
</evidence>
<feature type="transmembrane region" description="Helical" evidence="1">
    <location>
        <begin position="101"/>
        <end position="120"/>
    </location>
</feature>
<feature type="transmembrane region" description="Helical" evidence="1">
    <location>
        <begin position="46"/>
        <end position="67"/>
    </location>
</feature>
<protein>
    <submittedName>
        <fullName evidence="3">CPBP family intramembrane glutamic endopeptidase</fullName>
        <ecNumber evidence="3">3.4.-.-</ecNumber>
    </submittedName>
</protein>